<name>A0A3S1C6F3_9CYAN</name>
<comment type="caution">
    <text evidence="1">The sequence shown here is derived from an EMBL/GenBank/DDBJ whole genome shotgun (WGS) entry which is preliminary data.</text>
</comment>
<reference evidence="1" key="2">
    <citation type="journal article" date="2019" name="Genome Biol. Evol.">
        <title>Day and night: Metabolic profiles and evolutionary relationships of six axenic non-marine cyanobacteria.</title>
        <authorList>
            <person name="Will S.E."/>
            <person name="Henke P."/>
            <person name="Boedeker C."/>
            <person name="Huang S."/>
            <person name="Brinkmann H."/>
            <person name="Rohde M."/>
            <person name="Jarek M."/>
            <person name="Friedl T."/>
            <person name="Seufert S."/>
            <person name="Schumacher M."/>
            <person name="Overmann J."/>
            <person name="Neumann-Schaal M."/>
            <person name="Petersen J."/>
        </authorList>
    </citation>
    <scope>NUCLEOTIDE SEQUENCE [LARGE SCALE GENOMIC DNA]</scope>
    <source>
        <strain evidence="1">PCC 7102</strain>
    </source>
</reference>
<evidence type="ECO:0000313" key="1">
    <source>
        <dbReference type="EMBL" id="RUS97438.1"/>
    </source>
</evidence>
<keyword evidence="2" id="KW-1185">Reference proteome</keyword>
<dbReference type="EMBL" id="RSCL01000032">
    <property type="protein sequence ID" value="RUS97438.1"/>
    <property type="molecule type" value="Genomic_DNA"/>
</dbReference>
<accession>A0A3S1C6F3</accession>
<reference evidence="1" key="1">
    <citation type="submission" date="2018-12" db="EMBL/GenBank/DDBJ databases">
        <authorList>
            <person name="Will S."/>
            <person name="Neumann-Schaal M."/>
            <person name="Henke P."/>
        </authorList>
    </citation>
    <scope>NUCLEOTIDE SEQUENCE</scope>
    <source>
        <strain evidence="1">PCC 7102</strain>
    </source>
</reference>
<gene>
    <name evidence="1" type="ORF">DSM106972_083860</name>
</gene>
<protein>
    <submittedName>
        <fullName evidence="1">Uncharacterized protein</fullName>
    </submittedName>
</protein>
<dbReference type="Proteomes" id="UP000271624">
    <property type="component" value="Unassembled WGS sequence"/>
</dbReference>
<organism evidence="1 2">
    <name type="scientific">Dulcicalothrix desertica PCC 7102</name>
    <dbReference type="NCBI Taxonomy" id="232991"/>
    <lineage>
        <taxon>Bacteria</taxon>
        <taxon>Bacillati</taxon>
        <taxon>Cyanobacteriota</taxon>
        <taxon>Cyanophyceae</taxon>
        <taxon>Nostocales</taxon>
        <taxon>Calotrichaceae</taxon>
        <taxon>Dulcicalothrix</taxon>
    </lineage>
</organism>
<evidence type="ECO:0000313" key="2">
    <source>
        <dbReference type="Proteomes" id="UP000271624"/>
    </source>
</evidence>
<dbReference type="AlphaFoldDB" id="A0A3S1C6F3"/>
<sequence>MQITLAPRLANARAIYTPIPPEAPVNSTFRAAMFVIIISLTEAISKEILNLIANLTYVKIISVVEYTLLRQSNRNKV</sequence>
<proteinExistence type="predicted"/>